<proteinExistence type="predicted"/>
<dbReference type="PANTHER" id="PTHR48081">
    <property type="entry name" value="AB HYDROLASE SUPERFAMILY PROTEIN C4A8.06C"/>
    <property type="match status" value="1"/>
</dbReference>
<reference evidence="3 4" key="1">
    <citation type="journal article" date="2016" name="Appl. Microbiol. Biotechnol.">
        <title>Characterization of T-DNA insertion mutants with decreased virulence in the entomopathogenic fungus Beauveria bassiana JEF-007.</title>
        <authorList>
            <person name="Kim S."/>
            <person name="Lee S.J."/>
            <person name="Nai Y.S."/>
            <person name="Yu J.S."/>
            <person name="Lee M.R."/>
            <person name="Yang Y.T."/>
            <person name="Kim J.S."/>
        </authorList>
    </citation>
    <scope>NUCLEOTIDE SEQUENCE [LARGE SCALE GENOMIC DNA]</scope>
    <source>
        <strain evidence="3 4">JEF-007</strain>
    </source>
</reference>
<accession>A0A2N6NVM4</accession>
<dbReference type="InterPro" id="IPR050300">
    <property type="entry name" value="GDXG_lipolytic_enzyme"/>
</dbReference>
<evidence type="ECO:0000313" key="3">
    <source>
        <dbReference type="EMBL" id="PMB71310.1"/>
    </source>
</evidence>
<comment type="caution">
    <text evidence="3">The sequence shown here is derived from an EMBL/GenBank/DDBJ whole genome shotgun (WGS) entry which is preliminary data.</text>
</comment>
<dbReference type="InterPro" id="IPR029058">
    <property type="entry name" value="AB_hydrolase_fold"/>
</dbReference>
<dbReference type="OMA" id="SEQEIHI"/>
<dbReference type="SUPFAM" id="SSF53474">
    <property type="entry name" value="alpha/beta-Hydrolases"/>
    <property type="match status" value="1"/>
</dbReference>
<dbReference type="Gene3D" id="3.40.50.1820">
    <property type="entry name" value="alpha/beta hydrolase"/>
    <property type="match status" value="1"/>
</dbReference>
<sequence>MTAWTREKLLALGIPSPQLTRPLPMLTAVQALESCSILQNQPKRFDLDVLAKLRANLAGIRLPLDSAIVETDLVCPVRDGTAVKLRWYRPAMPPTPGSPLVVHYHGGGYILGDLNTSSPFCQSVVRDHGAVVIDVDYRLAPEHPFPTGKNDAWDALVWVSKNCAVLGADPSLGFLVAGLSAGGNIAASMALVARDENLEPALTGTYLCVPELVSSHHKLPDKYQSLWLSRVQNKAAPILDQPFLDFIKGKQCYKPKLESHYHAPAHHPQGHAGLPKTYIDVCGLDPFRDDGIVYEQLLQDAEVLTRMDIYPGMPHGWWVVLPELEGTEEYHRKRREGLKWLLAK</sequence>
<organism evidence="3 4">
    <name type="scientific">Beauveria bassiana</name>
    <name type="common">White muscardine disease fungus</name>
    <name type="synonym">Tritirachium shiotae</name>
    <dbReference type="NCBI Taxonomy" id="176275"/>
    <lineage>
        <taxon>Eukaryota</taxon>
        <taxon>Fungi</taxon>
        <taxon>Dikarya</taxon>
        <taxon>Ascomycota</taxon>
        <taxon>Pezizomycotina</taxon>
        <taxon>Sordariomycetes</taxon>
        <taxon>Hypocreomycetidae</taxon>
        <taxon>Hypocreales</taxon>
        <taxon>Cordycipitaceae</taxon>
        <taxon>Beauveria</taxon>
    </lineage>
</organism>
<dbReference type="Pfam" id="PF07859">
    <property type="entry name" value="Abhydrolase_3"/>
    <property type="match status" value="1"/>
</dbReference>
<dbReference type="AlphaFoldDB" id="A0A2N6NVM4"/>
<feature type="domain" description="Alpha/beta hydrolase fold-3" evidence="2">
    <location>
        <begin position="101"/>
        <end position="318"/>
    </location>
</feature>
<dbReference type="Proteomes" id="UP000235728">
    <property type="component" value="Unassembled WGS sequence"/>
</dbReference>
<protein>
    <submittedName>
        <fullName evidence="3">AB hydrolase superfamily protein B1A11.02</fullName>
    </submittedName>
</protein>
<name>A0A2N6NVM4_BEABA</name>
<dbReference type="GO" id="GO:0016787">
    <property type="term" value="F:hydrolase activity"/>
    <property type="evidence" value="ECO:0007669"/>
    <property type="project" value="UniProtKB-KW"/>
</dbReference>
<evidence type="ECO:0000256" key="1">
    <source>
        <dbReference type="ARBA" id="ARBA00022801"/>
    </source>
</evidence>
<evidence type="ECO:0000313" key="4">
    <source>
        <dbReference type="Proteomes" id="UP000235728"/>
    </source>
</evidence>
<dbReference type="InterPro" id="IPR013094">
    <property type="entry name" value="AB_hydrolase_3"/>
</dbReference>
<evidence type="ECO:0000259" key="2">
    <source>
        <dbReference type="Pfam" id="PF07859"/>
    </source>
</evidence>
<gene>
    <name evidence="3" type="ORF">BM221_003777</name>
</gene>
<dbReference type="EMBL" id="MRVG01000003">
    <property type="protein sequence ID" value="PMB71310.1"/>
    <property type="molecule type" value="Genomic_DNA"/>
</dbReference>
<keyword evidence="1 3" id="KW-0378">Hydrolase</keyword>
<dbReference type="PANTHER" id="PTHR48081:SF8">
    <property type="entry name" value="ALPHA_BETA HYDROLASE FOLD-3 DOMAIN-CONTAINING PROTEIN-RELATED"/>
    <property type="match status" value="1"/>
</dbReference>